<keyword evidence="4" id="KW-0521">NADP</keyword>
<dbReference type="CDD" id="cd04747">
    <property type="entry name" value="OYE_like_5_FMN"/>
    <property type="match status" value="1"/>
</dbReference>
<dbReference type="Pfam" id="PF00724">
    <property type="entry name" value="Oxidored_FMN"/>
    <property type="match status" value="1"/>
</dbReference>
<comment type="cofactor">
    <cofactor evidence="1">
        <name>FMN</name>
        <dbReference type="ChEBI" id="CHEBI:58210"/>
    </cofactor>
</comment>
<feature type="region of interest" description="Disordered" evidence="6">
    <location>
        <begin position="129"/>
        <end position="151"/>
    </location>
</feature>
<dbReference type="AlphaFoldDB" id="A0A380WLQ1"/>
<gene>
    <name evidence="8" type="ORF">NCTC10684_03176</name>
</gene>
<feature type="domain" description="NADH:flavin oxidoreductase/NADH oxidase N-terminal" evidence="7">
    <location>
        <begin position="20"/>
        <end position="365"/>
    </location>
</feature>
<dbReference type="GO" id="GO:0010181">
    <property type="term" value="F:FMN binding"/>
    <property type="evidence" value="ECO:0007669"/>
    <property type="project" value="InterPro"/>
</dbReference>
<dbReference type="SUPFAM" id="SSF51395">
    <property type="entry name" value="FMN-linked oxidoreductases"/>
    <property type="match status" value="1"/>
</dbReference>
<dbReference type="EC" id="1.-.-.-" evidence="8"/>
<evidence type="ECO:0000256" key="3">
    <source>
        <dbReference type="ARBA" id="ARBA00022643"/>
    </source>
</evidence>
<dbReference type="PANTHER" id="PTHR43303">
    <property type="entry name" value="NADPH DEHYDROGENASE C23G7.10C-RELATED"/>
    <property type="match status" value="1"/>
</dbReference>
<dbReference type="GO" id="GO:0003959">
    <property type="term" value="F:NADPH dehydrogenase activity"/>
    <property type="evidence" value="ECO:0007669"/>
    <property type="project" value="InterPro"/>
</dbReference>
<dbReference type="Proteomes" id="UP000254701">
    <property type="component" value="Unassembled WGS sequence"/>
</dbReference>
<evidence type="ECO:0000259" key="7">
    <source>
        <dbReference type="Pfam" id="PF00724"/>
    </source>
</evidence>
<evidence type="ECO:0000256" key="4">
    <source>
        <dbReference type="ARBA" id="ARBA00022857"/>
    </source>
</evidence>
<sequence>MKSVATVCAENTNEGLITDKLFQPIKLGSLELSNRIAMAPMSRYFCADGVPHEKVQAYYARRALNQVGLIITEATYIGHPTAPSYEGVPYFAGEAALAGWAKVRSAVHAGGGKIFPQLWHTGSFRNSAMAPQPGVPGVGPSENLNAFTGHPEPARAMTEKEIFEVIESYAQAAEAAQHLGFDGVEIHGAHGYLIDEFFWATSNRRTDRYGGNRRERTRFAVEVIEAMRDRVGPDFPISFRYSQWKQQDYKAVLGETPDELAEVLQPLVDAGVSILHCSTRRIWEPGFAAEGDMTLAGWTKKLTGLPVIAVGGVGLDRPGLNAAEAASLEVIEKPLARGEFDILAVGRALLADPAWALKVREGRVQEGVGYSKEQLKSLF</sequence>
<protein>
    <submittedName>
        <fullName evidence="8">NADH oxidase</fullName>
        <ecNumber evidence="8">1.-.-.-</ecNumber>
    </submittedName>
</protein>
<evidence type="ECO:0000313" key="8">
    <source>
        <dbReference type="EMBL" id="SUU89933.1"/>
    </source>
</evidence>
<dbReference type="InterPro" id="IPR013785">
    <property type="entry name" value="Aldolase_TIM"/>
</dbReference>
<reference evidence="8 9" key="1">
    <citation type="submission" date="2018-06" db="EMBL/GenBank/DDBJ databases">
        <authorList>
            <consortium name="Pathogen Informatics"/>
            <person name="Doyle S."/>
        </authorList>
    </citation>
    <scope>NUCLEOTIDE SEQUENCE [LARGE SCALE GENOMIC DNA]</scope>
    <source>
        <strain evidence="8 9">NCTC10684</strain>
    </source>
</reference>
<dbReference type="InterPro" id="IPR044152">
    <property type="entry name" value="YqjM-like"/>
</dbReference>
<keyword evidence="5 8" id="KW-0560">Oxidoreductase</keyword>
<evidence type="ECO:0000256" key="6">
    <source>
        <dbReference type="SAM" id="MobiDB-lite"/>
    </source>
</evidence>
<dbReference type="RefSeq" id="WP_115732012.1">
    <property type="nucleotide sequence ID" value="NZ_BAAAVY010000002.1"/>
</dbReference>
<dbReference type="PANTHER" id="PTHR43303:SF4">
    <property type="entry name" value="NADPH DEHYDROGENASE C23G7.10C-RELATED"/>
    <property type="match status" value="1"/>
</dbReference>
<proteinExistence type="predicted"/>
<dbReference type="EMBL" id="UFSM01000001">
    <property type="protein sequence ID" value="SUU89933.1"/>
    <property type="molecule type" value="Genomic_DNA"/>
</dbReference>
<dbReference type="FunFam" id="3.20.20.70:FF:000262">
    <property type="entry name" value="NADH:flavin oxidoreductase"/>
    <property type="match status" value="1"/>
</dbReference>
<organism evidence="8 9">
    <name type="scientific">Aminobacter aminovorans</name>
    <name type="common">Chelatobacter heintzii</name>
    <dbReference type="NCBI Taxonomy" id="83263"/>
    <lineage>
        <taxon>Bacteria</taxon>
        <taxon>Pseudomonadati</taxon>
        <taxon>Pseudomonadota</taxon>
        <taxon>Alphaproteobacteria</taxon>
        <taxon>Hyphomicrobiales</taxon>
        <taxon>Phyllobacteriaceae</taxon>
        <taxon>Aminobacter</taxon>
    </lineage>
</organism>
<evidence type="ECO:0000256" key="1">
    <source>
        <dbReference type="ARBA" id="ARBA00001917"/>
    </source>
</evidence>
<dbReference type="GO" id="GO:0050661">
    <property type="term" value="F:NADP binding"/>
    <property type="evidence" value="ECO:0007669"/>
    <property type="project" value="InterPro"/>
</dbReference>
<keyword evidence="2" id="KW-0285">Flavoprotein</keyword>
<dbReference type="OrthoDB" id="9804454at2"/>
<dbReference type="InterPro" id="IPR001155">
    <property type="entry name" value="OxRdtase_FMN_N"/>
</dbReference>
<evidence type="ECO:0000313" key="9">
    <source>
        <dbReference type="Proteomes" id="UP000254701"/>
    </source>
</evidence>
<evidence type="ECO:0000256" key="5">
    <source>
        <dbReference type="ARBA" id="ARBA00023002"/>
    </source>
</evidence>
<dbReference type="Gene3D" id="3.20.20.70">
    <property type="entry name" value="Aldolase class I"/>
    <property type="match status" value="1"/>
</dbReference>
<keyword evidence="3" id="KW-0288">FMN</keyword>
<accession>A0A380WLQ1</accession>
<name>A0A380WLQ1_AMIAI</name>
<evidence type="ECO:0000256" key="2">
    <source>
        <dbReference type="ARBA" id="ARBA00022630"/>
    </source>
</evidence>